<evidence type="ECO:0000313" key="7">
    <source>
        <dbReference type="EMBL" id="PVD23913.1"/>
    </source>
</evidence>
<dbReference type="GO" id="GO:0005634">
    <property type="term" value="C:nucleus"/>
    <property type="evidence" value="ECO:0007669"/>
    <property type="project" value="UniProtKB-SubCell"/>
</dbReference>
<dbReference type="GO" id="GO:0033235">
    <property type="term" value="P:positive regulation of protein sumoylation"/>
    <property type="evidence" value="ECO:0007669"/>
    <property type="project" value="InterPro"/>
</dbReference>
<dbReference type="OrthoDB" id="167315at2759"/>
<dbReference type="InterPro" id="IPR006575">
    <property type="entry name" value="RWD_dom"/>
</dbReference>
<dbReference type="SMART" id="SM00591">
    <property type="entry name" value="RWD"/>
    <property type="match status" value="1"/>
</dbReference>
<dbReference type="Pfam" id="PF05773">
    <property type="entry name" value="RWD"/>
    <property type="match status" value="1"/>
</dbReference>
<dbReference type="PANTHER" id="PTHR15628">
    <property type="entry name" value="RWD DOMAIN-CONTAINING PROTEIN 3"/>
    <property type="match status" value="1"/>
</dbReference>
<gene>
    <name evidence="7" type="ORF">C0Q70_17189</name>
</gene>
<protein>
    <recommendedName>
        <fullName evidence="3">RWD domain-containing protein 3</fullName>
    </recommendedName>
</protein>
<dbReference type="Gene3D" id="3.10.110.10">
    <property type="entry name" value="Ubiquitin Conjugating Enzyme"/>
    <property type="match status" value="1"/>
</dbReference>
<keyword evidence="8" id="KW-1185">Reference proteome</keyword>
<sequence length="268" mass="30177">MADDELQCLQAIYCRSEELNVLPGNDGSWHVRVKLLPALEGNSALPVHAELCLSLATTYPATPPSISIFSNTISKDNIAKIRTHLCHYAEQNIGLPILLDIITQANEQILNVHSDPQTGSQALISGCTVAPSSHSEEMLERLVLLRLDHMRSKTSYTKQIKKWIQAMCLTGRLIICQKLIFILLQGLAARVKNYILLHRTSTVDVDSKGHPCKERMMTILCDVSLSDGHTRFHDFEVLELRTYEDLQSFFSASAMQDIYEDYVKPLMH</sequence>
<dbReference type="AlphaFoldDB" id="A0A2T7NRZ4"/>
<dbReference type="EMBL" id="PZQS01000010">
    <property type="protein sequence ID" value="PVD23913.1"/>
    <property type="molecule type" value="Genomic_DNA"/>
</dbReference>
<dbReference type="Proteomes" id="UP000245119">
    <property type="component" value="Linkage Group LG10"/>
</dbReference>
<evidence type="ECO:0000259" key="6">
    <source>
        <dbReference type="PROSITE" id="PS50908"/>
    </source>
</evidence>
<organism evidence="7 8">
    <name type="scientific">Pomacea canaliculata</name>
    <name type="common">Golden apple snail</name>
    <dbReference type="NCBI Taxonomy" id="400727"/>
    <lineage>
        <taxon>Eukaryota</taxon>
        <taxon>Metazoa</taxon>
        <taxon>Spiralia</taxon>
        <taxon>Lophotrochozoa</taxon>
        <taxon>Mollusca</taxon>
        <taxon>Gastropoda</taxon>
        <taxon>Caenogastropoda</taxon>
        <taxon>Architaenioglossa</taxon>
        <taxon>Ampullarioidea</taxon>
        <taxon>Ampullariidae</taxon>
        <taxon>Pomacea</taxon>
    </lineage>
</organism>
<name>A0A2T7NRZ4_POMCA</name>
<dbReference type="InterPro" id="IPR016135">
    <property type="entry name" value="UBQ-conjugating_enzyme/RWD"/>
</dbReference>
<evidence type="ECO:0000313" key="8">
    <source>
        <dbReference type="Proteomes" id="UP000245119"/>
    </source>
</evidence>
<dbReference type="OMA" id="GITFRIQ"/>
<comment type="subcellular location">
    <subcellularLocation>
        <location evidence="2">Cytoplasm</location>
    </subcellularLocation>
    <subcellularLocation>
        <location evidence="1">Nucleus</location>
    </subcellularLocation>
</comment>
<dbReference type="CDD" id="cd24164">
    <property type="entry name" value="RWDD3_C"/>
    <property type="match status" value="1"/>
</dbReference>
<comment type="caution">
    <text evidence="7">The sequence shown here is derived from an EMBL/GenBank/DDBJ whole genome shotgun (WGS) entry which is preliminary data.</text>
</comment>
<keyword evidence="4" id="KW-0963">Cytoplasm</keyword>
<dbReference type="GO" id="GO:1902073">
    <property type="term" value="P:positive regulation of hypoxia-inducible factor-1alpha signaling pathway"/>
    <property type="evidence" value="ECO:0007669"/>
    <property type="project" value="InterPro"/>
</dbReference>
<proteinExistence type="predicted"/>
<dbReference type="GO" id="GO:0005737">
    <property type="term" value="C:cytoplasm"/>
    <property type="evidence" value="ECO:0007669"/>
    <property type="project" value="UniProtKB-SubCell"/>
</dbReference>
<evidence type="ECO:0000256" key="4">
    <source>
        <dbReference type="ARBA" id="ARBA00022490"/>
    </source>
</evidence>
<evidence type="ECO:0000256" key="3">
    <source>
        <dbReference type="ARBA" id="ARBA00015444"/>
    </source>
</evidence>
<reference evidence="7 8" key="1">
    <citation type="submission" date="2018-04" db="EMBL/GenBank/DDBJ databases">
        <title>The genome of golden apple snail Pomacea canaliculata provides insight into stress tolerance and invasive adaptation.</title>
        <authorList>
            <person name="Liu C."/>
            <person name="Liu B."/>
            <person name="Ren Y."/>
            <person name="Zhang Y."/>
            <person name="Wang H."/>
            <person name="Li S."/>
            <person name="Jiang F."/>
            <person name="Yin L."/>
            <person name="Zhang G."/>
            <person name="Qian W."/>
            <person name="Fan W."/>
        </authorList>
    </citation>
    <scope>NUCLEOTIDE SEQUENCE [LARGE SCALE GENOMIC DNA]</scope>
    <source>
        <strain evidence="7">SZHN2017</strain>
        <tissue evidence="7">Muscle</tissue>
    </source>
</reference>
<evidence type="ECO:0000256" key="5">
    <source>
        <dbReference type="ARBA" id="ARBA00023242"/>
    </source>
</evidence>
<evidence type="ECO:0000256" key="1">
    <source>
        <dbReference type="ARBA" id="ARBA00004123"/>
    </source>
</evidence>
<dbReference type="InterPro" id="IPR038840">
    <property type="entry name" value="RWDD3"/>
</dbReference>
<dbReference type="PROSITE" id="PS50908">
    <property type="entry name" value="RWD"/>
    <property type="match status" value="1"/>
</dbReference>
<dbReference type="PANTHER" id="PTHR15628:SF1">
    <property type="entry name" value="RWD DOMAIN-CONTAINING PROTEIN 3"/>
    <property type="match status" value="1"/>
</dbReference>
<feature type="domain" description="RWD" evidence="6">
    <location>
        <begin position="4"/>
        <end position="112"/>
    </location>
</feature>
<dbReference type="SUPFAM" id="SSF54495">
    <property type="entry name" value="UBC-like"/>
    <property type="match status" value="1"/>
</dbReference>
<keyword evidence="5" id="KW-0539">Nucleus</keyword>
<evidence type="ECO:0000256" key="2">
    <source>
        <dbReference type="ARBA" id="ARBA00004496"/>
    </source>
</evidence>
<accession>A0A2T7NRZ4</accession>